<dbReference type="Pfam" id="PF17917">
    <property type="entry name" value="RT_RNaseH"/>
    <property type="match status" value="1"/>
</dbReference>
<evidence type="ECO:0000256" key="5">
    <source>
        <dbReference type="ARBA" id="ARBA00022801"/>
    </source>
</evidence>
<keyword evidence="1" id="KW-0808">Transferase</keyword>
<dbReference type="GO" id="GO:0016787">
    <property type="term" value="F:hydrolase activity"/>
    <property type="evidence" value="ECO:0007669"/>
    <property type="project" value="UniProtKB-KW"/>
</dbReference>
<feature type="domain" description="Integrase catalytic" evidence="9">
    <location>
        <begin position="334"/>
        <end position="491"/>
    </location>
</feature>
<feature type="region of interest" description="Disordered" evidence="8">
    <location>
        <begin position="752"/>
        <end position="776"/>
    </location>
</feature>
<dbReference type="Gene3D" id="3.30.420.10">
    <property type="entry name" value="Ribonuclease H-like superfamily/Ribonuclease H"/>
    <property type="match status" value="1"/>
</dbReference>
<dbReference type="FunFam" id="3.30.420.10:FF:000032">
    <property type="entry name" value="Retrovirus-related Pol polyprotein from transposon 297-like Protein"/>
    <property type="match status" value="1"/>
</dbReference>
<reference evidence="10" key="1">
    <citation type="submission" date="2016-05" db="EMBL/GenBank/DDBJ databases">
        <authorList>
            <person name="Lavstsen T."/>
            <person name="Jespersen J.S."/>
        </authorList>
    </citation>
    <scope>NUCLEOTIDE SEQUENCE</scope>
    <source>
        <tissue evidence="10">Brain</tissue>
    </source>
</reference>
<evidence type="ECO:0000256" key="2">
    <source>
        <dbReference type="ARBA" id="ARBA00022695"/>
    </source>
</evidence>
<dbReference type="InterPro" id="IPR043502">
    <property type="entry name" value="DNA/RNA_pol_sf"/>
</dbReference>
<dbReference type="EMBL" id="HAEI01004594">
    <property type="protein sequence ID" value="SBR89473.1"/>
    <property type="molecule type" value="Transcribed_RNA"/>
</dbReference>
<evidence type="ECO:0000256" key="7">
    <source>
        <dbReference type="ARBA" id="ARBA00039658"/>
    </source>
</evidence>
<evidence type="ECO:0000256" key="8">
    <source>
        <dbReference type="SAM" id="MobiDB-lite"/>
    </source>
</evidence>
<dbReference type="GO" id="GO:0004519">
    <property type="term" value="F:endonuclease activity"/>
    <property type="evidence" value="ECO:0007669"/>
    <property type="project" value="UniProtKB-KW"/>
</dbReference>
<dbReference type="GO" id="GO:0015074">
    <property type="term" value="P:DNA integration"/>
    <property type="evidence" value="ECO:0007669"/>
    <property type="project" value="InterPro"/>
</dbReference>
<keyword evidence="2" id="KW-0548">Nucleotidyltransferase</keyword>
<sequence length="857" mass="97970">SSPVLAYPDFNLPFTLHTDASDKGLGAVLYQNQNGKLRVIGYGSRTLTQAERNYRLHSGKLEFLALKWAVCEKFRDYLYYAPHFTIYTDNNPLIYIMSTAKLNAVGYRWVGELSDFRFDIKYRPGKANTDADTLSRLPLDMEEYMPECTETFSDEAVRATWDGSQIAQEKDVAWIAILNATADETPPILTANLPNISHSELVKAQREDHNINQVIRLKESQTKLTDEVRRTVGRTAQKMLHEWTKLCLEDGLLFRRTGDRKQLVLPEKYRKLVLQQLHDKMGHVGTERVLHLARERFYWPFMAKEVELYITQKCSCIMSKKPVTHVRAPMGSIATSCPLELVCVDYLHLEKSVGGYEYILVVVDHFTRFAQAYATKDKSGRTAAGCIFQDFIPRFGYPQKVHHDQGREFENELFKALQNLSGVGHSRTSPYHPQGNPAERFNRTILQMLRTLPDEGKRRWKDHLAHVVHAYNCTRHEATGYSPFFLMYGRNPRLPVDLLFGLPEDRETYSPKGFAEKWAKRMAEAYRIAGEHSKKSSARGKIEYDRKVNGVMLQTGDRVLVRNLSERGGPGKLRSYWEKTVYIVTGQIGQNPVYTVQPESGDNKRTRTLHRNLLLLVNDLPVERCDSMEKSKRSTNPQARRVLRKGAVHTNEQMRDSQDAESDSEEEHCSGYWLRIPRGDQPLTHQSGAGQEDAQRLTDETEVHLKEEVSFGTRCSLGKAGEELTLPHVQEEESIVAGKDGLTIDHAEEELGDNLMSDQDQQVRPTEVRRSTRDRRPRQVFTYDSLGQPSLYTQATVSVIDNKPHHSPVITNTYPTVTYLPAMGIPYLPSTTYLSPIMGPKNPYQTQVYTQPLLFVH</sequence>
<dbReference type="PROSITE" id="PS50994">
    <property type="entry name" value="INTEGRASE"/>
    <property type="match status" value="1"/>
</dbReference>
<dbReference type="InterPro" id="IPR041588">
    <property type="entry name" value="Integrase_H2C2"/>
</dbReference>
<evidence type="ECO:0000256" key="4">
    <source>
        <dbReference type="ARBA" id="ARBA00022759"/>
    </source>
</evidence>
<evidence type="ECO:0000256" key="1">
    <source>
        <dbReference type="ARBA" id="ARBA00022679"/>
    </source>
</evidence>
<dbReference type="PANTHER" id="PTHR37984:SF15">
    <property type="entry name" value="INTEGRASE CATALYTIC DOMAIN-CONTAINING PROTEIN"/>
    <property type="match status" value="1"/>
</dbReference>
<dbReference type="FunFam" id="3.10.20.370:FF:000001">
    <property type="entry name" value="Retrovirus-related Pol polyprotein from transposon 17.6-like protein"/>
    <property type="match status" value="1"/>
</dbReference>
<dbReference type="Gene3D" id="3.10.20.370">
    <property type="match status" value="1"/>
</dbReference>
<feature type="non-terminal residue" evidence="10">
    <location>
        <position position="1"/>
    </location>
</feature>
<dbReference type="InterPro" id="IPR012337">
    <property type="entry name" value="RNaseH-like_sf"/>
</dbReference>
<protein>
    <recommendedName>
        <fullName evidence="7">Gypsy retrotransposon integrase-like protein 1</fullName>
    </recommendedName>
</protein>
<reference evidence="10" key="2">
    <citation type="submission" date="2016-06" db="EMBL/GenBank/DDBJ databases">
        <title>The genome of a short-lived fish provides insights into sex chromosome evolution and the genetic control of aging.</title>
        <authorList>
            <person name="Reichwald K."/>
            <person name="Felder M."/>
            <person name="Petzold A."/>
            <person name="Koch P."/>
            <person name="Groth M."/>
            <person name="Platzer M."/>
        </authorList>
    </citation>
    <scope>NUCLEOTIDE SEQUENCE</scope>
    <source>
        <tissue evidence="10">Brain</tissue>
    </source>
</reference>
<evidence type="ECO:0000313" key="10">
    <source>
        <dbReference type="EMBL" id="SBR89473.1"/>
    </source>
</evidence>
<dbReference type="InterPro" id="IPR036397">
    <property type="entry name" value="RNaseH_sf"/>
</dbReference>
<dbReference type="Gene3D" id="1.10.340.70">
    <property type="match status" value="1"/>
</dbReference>
<dbReference type="CDD" id="cd09274">
    <property type="entry name" value="RNase_HI_RT_Ty3"/>
    <property type="match status" value="1"/>
</dbReference>
<dbReference type="GO" id="GO:0003676">
    <property type="term" value="F:nucleic acid binding"/>
    <property type="evidence" value="ECO:0007669"/>
    <property type="project" value="InterPro"/>
</dbReference>
<evidence type="ECO:0000259" key="9">
    <source>
        <dbReference type="PROSITE" id="PS50994"/>
    </source>
</evidence>
<dbReference type="FunFam" id="1.10.340.70:FF:000001">
    <property type="entry name" value="Retrovirus-related Pol polyprotein from transposon gypsy-like Protein"/>
    <property type="match status" value="1"/>
</dbReference>
<dbReference type="InterPro" id="IPR001584">
    <property type="entry name" value="Integrase_cat-core"/>
</dbReference>
<dbReference type="PANTHER" id="PTHR37984">
    <property type="entry name" value="PROTEIN CBG26694"/>
    <property type="match status" value="1"/>
</dbReference>
<proteinExistence type="predicted"/>
<keyword evidence="5" id="KW-0378">Hydrolase</keyword>
<dbReference type="InterPro" id="IPR050951">
    <property type="entry name" value="Retrovirus_Pol_polyprotein"/>
</dbReference>
<organism evidence="10">
    <name type="scientific">Nothobranchius rachovii</name>
    <name type="common">bluefin notho</name>
    <dbReference type="NCBI Taxonomy" id="451742"/>
    <lineage>
        <taxon>Eukaryota</taxon>
        <taxon>Metazoa</taxon>
        <taxon>Chordata</taxon>
        <taxon>Craniata</taxon>
        <taxon>Vertebrata</taxon>
        <taxon>Euteleostomi</taxon>
        <taxon>Actinopterygii</taxon>
        <taxon>Neopterygii</taxon>
        <taxon>Teleostei</taxon>
        <taxon>Neoteleostei</taxon>
        <taxon>Acanthomorphata</taxon>
        <taxon>Ovalentaria</taxon>
        <taxon>Atherinomorphae</taxon>
        <taxon>Cyprinodontiformes</taxon>
        <taxon>Nothobranchiidae</taxon>
        <taxon>Nothobranchius</taxon>
    </lineage>
</organism>
<keyword evidence="4" id="KW-0255">Endonuclease</keyword>
<evidence type="ECO:0000256" key="6">
    <source>
        <dbReference type="ARBA" id="ARBA00022918"/>
    </source>
</evidence>
<feature type="region of interest" description="Disordered" evidence="8">
    <location>
        <begin position="627"/>
        <end position="699"/>
    </location>
</feature>
<dbReference type="SUPFAM" id="SSF53098">
    <property type="entry name" value="Ribonuclease H-like"/>
    <property type="match status" value="1"/>
</dbReference>
<gene>
    <name evidence="10" type="primary">CU041398.1</name>
</gene>
<dbReference type="SUPFAM" id="SSF56672">
    <property type="entry name" value="DNA/RNA polymerases"/>
    <property type="match status" value="1"/>
</dbReference>
<dbReference type="Pfam" id="PF00665">
    <property type="entry name" value="rve"/>
    <property type="match status" value="1"/>
</dbReference>
<keyword evidence="6" id="KW-0695">RNA-directed DNA polymerase</keyword>
<evidence type="ECO:0000256" key="3">
    <source>
        <dbReference type="ARBA" id="ARBA00022722"/>
    </source>
</evidence>
<dbReference type="GO" id="GO:0003964">
    <property type="term" value="F:RNA-directed DNA polymerase activity"/>
    <property type="evidence" value="ECO:0007669"/>
    <property type="project" value="UniProtKB-KW"/>
</dbReference>
<dbReference type="Pfam" id="PF17921">
    <property type="entry name" value="Integrase_H2C2"/>
    <property type="match status" value="1"/>
</dbReference>
<accession>A0A1A8Q7S2</accession>
<dbReference type="InterPro" id="IPR041373">
    <property type="entry name" value="RT_RNaseH"/>
</dbReference>
<dbReference type="AlphaFoldDB" id="A0A1A8Q7S2"/>
<keyword evidence="3" id="KW-0540">Nuclease</keyword>
<name>A0A1A8Q7S2_9TELE</name>